<reference evidence="1 2" key="1">
    <citation type="submission" date="2011-10" db="EMBL/GenBank/DDBJ databases">
        <authorList>
            <person name="Genoscope - CEA"/>
        </authorList>
    </citation>
    <scope>NUCLEOTIDE SEQUENCE [LARGE SCALE GENOMIC DNA]</scope>
    <source>
        <strain evidence="1 2">RCC 1105</strain>
    </source>
</reference>
<dbReference type="RefSeq" id="XP_007513717.1">
    <property type="nucleotide sequence ID" value="XM_007513655.1"/>
</dbReference>
<dbReference type="KEGG" id="bpg:Bathy04g02795"/>
<dbReference type="GeneID" id="19016305"/>
<proteinExistence type="predicted"/>
<dbReference type="AlphaFoldDB" id="K8EDS2"/>
<keyword evidence="2" id="KW-1185">Reference proteome</keyword>
<accession>K8EDS2</accession>
<dbReference type="Proteomes" id="UP000198341">
    <property type="component" value="Chromosome 4"/>
</dbReference>
<evidence type="ECO:0000313" key="1">
    <source>
        <dbReference type="EMBL" id="CCO16242.1"/>
    </source>
</evidence>
<gene>
    <name evidence="1" type="ORF">Bathy04g02795</name>
</gene>
<evidence type="ECO:0000313" key="2">
    <source>
        <dbReference type="Proteomes" id="UP000198341"/>
    </source>
</evidence>
<protein>
    <submittedName>
        <fullName evidence="1">Uncharacterized protein</fullName>
    </submittedName>
</protein>
<name>K8EDS2_9CHLO</name>
<organism evidence="1 2">
    <name type="scientific">Bathycoccus prasinos</name>
    <dbReference type="NCBI Taxonomy" id="41875"/>
    <lineage>
        <taxon>Eukaryota</taxon>
        <taxon>Viridiplantae</taxon>
        <taxon>Chlorophyta</taxon>
        <taxon>Mamiellophyceae</taxon>
        <taxon>Mamiellales</taxon>
        <taxon>Bathycoccaceae</taxon>
        <taxon>Bathycoccus</taxon>
    </lineage>
</organism>
<sequence length="69" mass="7378">MPPPTSSSSKKTKLASLISAIKSSDRAKAKNLSDDITFDINSSVECESDGEEDFPLQVALGNVCCYSYS</sequence>
<dbReference type="EMBL" id="FO082275">
    <property type="protein sequence ID" value="CCO16242.1"/>
    <property type="molecule type" value="Genomic_DNA"/>
</dbReference>